<evidence type="ECO:0008006" key="3">
    <source>
        <dbReference type="Google" id="ProtNLM"/>
    </source>
</evidence>
<gene>
    <name evidence="1" type="ORF">MSL71_45510</name>
</gene>
<keyword evidence="2" id="KW-1185">Reference proteome</keyword>
<dbReference type="EMBL" id="CAADHO010000011">
    <property type="protein sequence ID" value="VFQ46869.1"/>
    <property type="molecule type" value="Genomic_DNA"/>
</dbReference>
<dbReference type="Proteomes" id="UP000507962">
    <property type="component" value="Unassembled WGS sequence"/>
</dbReference>
<dbReference type="PROSITE" id="PS51257">
    <property type="entry name" value="PROKAR_LIPOPROTEIN"/>
    <property type="match status" value="1"/>
</dbReference>
<sequence>MKHFSLLVVLFLITGCTSLVPLEKRVSFDAEQDARQIQSTSSSIIVKGSQENNQLKVFVKPDSVTGSAVTTDLDVGLTFNAMIKQLATYSGFDCSINCNEIIVILKDPKVKYSYNLLKASGFDYGGFECTVQYHIPSRPAPIIKHYEYTKEYAIDELDGNNRIFAPVLISIEKVVIQVLKDIDYNLRHIKGAGLRL</sequence>
<evidence type="ECO:0000313" key="1">
    <source>
        <dbReference type="EMBL" id="VFQ46869.1"/>
    </source>
</evidence>
<dbReference type="AlphaFoldDB" id="A0A4U8YU10"/>
<reference evidence="1 2" key="1">
    <citation type="submission" date="2019-03" db="EMBL/GenBank/DDBJ databases">
        <authorList>
            <person name="Nijsse B."/>
        </authorList>
    </citation>
    <scope>NUCLEOTIDE SEQUENCE [LARGE SCALE GENOMIC DNA]</scope>
    <source>
        <strain evidence="1">Desulfoluna butyratoxydans MSL71</strain>
    </source>
</reference>
<protein>
    <recommendedName>
        <fullName evidence="3">Lipoprotein</fullName>
    </recommendedName>
</protein>
<name>A0A4U8YU10_9BACT</name>
<organism evidence="1 2">
    <name type="scientific">Desulfoluna butyratoxydans</name>
    <dbReference type="NCBI Taxonomy" id="231438"/>
    <lineage>
        <taxon>Bacteria</taxon>
        <taxon>Pseudomonadati</taxon>
        <taxon>Thermodesulfobacteriota</taxon>
        <taxon>Desulfobacteria</taxon>
        <taxon>Desulfobacterales</taxon>
        <taxon>Desulfolunaceae</taxon>
        <taxon>Desulfoluna</taxon>
    </lineage>
</organism>
<accession>A0A4U8YU10</accession>
<evidence type="ECO:0000313" key="2">
    <source>
        <dbReference type="Proteomes" id="UP000507962"/>
    </source>
</evidence>
<proteinExistence type="predicted"/>